<dbReference type="CDD" id="cd00063">
    <property type="entry name" value="FN3"/>
    <property type="match status" value="1"/>
</dbReference>
<evidence type="ECO:0000259" key="2">
    <source>
        <dbReference type="PROSITE" id="PS50853"/>
    </source>
</evidence>
<evidence type="ECO:0000313" key="3">
    <source>
        <dbReference type="EMBL" id="EGC02602.1"/>
    </source>
</evidence>
<dbReference type="EMBL" id="ADKM02000091">
    <property type="protein sequence ID" value="EGC02602.1"/>
    <property type="molecule type" value="Genomic_DNA"/>
</dbReference>
<keyword evidence="1" id="KW-0732">Signal</keyword>
<comment type="caution">
    <text evidence="3">The sequence shown here is derived from an EMBL/GenBank/DDBJ whole genome shotgun (WGS) entry which is preliminary data.</text>
</comment>
<dbReference type="OrthoDB" id="1814199at2"/>
<dbReference type="AlphaFoldDB" id="E9SDS0"/>
<proteinExistence type="predicted"/>
<dbReference type="PROSITE" id="PS50853">
    <property type="entry name" value="FN3"/>
    <property type="match status" value="1"/>
</dbReference>
<dbReference type="SUPFAM" id="SSF49265">
    <property type="entry name" value="Fibronectin type III"/>
    <property type="match status" value="1"/>
</dbReference>
<dbReference type="Proteomes" id="UP000004259">
    <property type="component" value="Unassembled WGS sequence"/>
</dbReference>
<dbReference type="InterPro" id="IPR003961">
    <property type="entry name" value="FN3_dom"/>
</dbReference>
<sequence length="909" mass="99473">MKHNMIKRTLAGVMAVLTVAGTVPANFVSFPLFGLTASAESTADAAVNAENVKEKEAESKKTVVVSSEEEFKAAVEKGGKFAIGKDIKLTEEYIIKSDAEIDLKGCKLTTAREFIVEGSLTINDTVGGGKVTSESKYGAVVINDATDKKASFTFAGGTVEATKAIDKFGAVSVAEGAVFEMTGGTLKSNDIAVFCERPGGKTTISGGVVIGKFGFSEENKVGSEALSIKGGRFTADPAKYLSKESKASKKTLYWSVRPADDTIAVGKEFSVGDTITLKDQWVYLEEDIKDVKQSVSGTFTLPAPEFYDGENTERKYIKLTDAFGESYSLYLKPDSRFDKKNYDGVKIVSGEGTEKSPFVIASLYDESYVKTAAKEPDCENDGNMEYYTAIDGKYYHVEEDKFIEEERQEIPVIPALGHRWGTPEWTWTGSDSAKAAFTCERDEEHKKELEAKVSVKLTASGEMVFTATVELDGVEYTDTRTADAPAITFEKVEAVEAACGKAGNIEYYKGSDGKNYVFKDGGYAEVSADDVVIPAAEHVYGEPTWEWNNAKSEAVAVFECKNKDDKQTVNAKVTSKQTVYATYLNEGKIVYTATATFEGKEYTDTVEVTVPKNTLSHVEAVEPTCTKDGNMEYWWDLMTLRFYEDPECKTETTIFKMTLPKTGHKGSDPEFIWNEDNTADIKYTCEVCGEVITDDAEVTAKKTAPSYSADGKVVYTATAKLDGKNYTDTKEVTVSKPEPVDVTYHAGSKCVQLNWNAVEGADKYAVCSIVKGKWQIITEGYGTSYLLKGLEAGQEYQVAVIPKVGGMWCKDFTHAATVAAAPEVPTVNAQVRDGRIQLEWSAVKGAEKFGVAVYRSGKWVIMGSVDAEETSYISPEIRNGKYKMVVCAKVNGKWDTRNLNDRAFEITVK</sequence>
<dbReference type="Gene3D" id="2.60.40.10">
    <property type="entry name" value="Immunoglobulins"/>
    <property type="match status" value="1"/>
</dbReference>
<dbReference type="RefSeq" id="WP_002850535.1">
    <property type="nucleotide sequence ID" value="NZ_ADKM02000091.1"/>
</dbReference>
<gene>
    <name evidence="3" type="ORF">CUS_7085</name>
</gene>
<feature type="domain" description="Fibronectin type-III" evidence="2">
    <location>
        <begin position="736"/>
        <end position="823"/>
    </location>
</feature>
<protein>
    <submittedName>
        <fullName evidence="3">Fibronectin type III domain protein</fullName>
    </submittedName>
</protein>
<dbReference type="STRING" id="246199.CUS_7085"/>
<feature type="signal peptide" evidence="1">
    <location>
        <begin position="1"/>
        <end position="25"/>
    </location>
</feature>
<dbReference type="InterPro" id="IPR013783">
    <property type="entry name" value="Ig-like_fold"/>
</dbReference>
<dbReference type="InterPro" id="IPR036116">
    <property type="entry name" value="FN3_sf"/>
</dbReference>
<keyword evidence="4" id="KW-1185">Reference proteome</keyword>
<dbReference type="eggNOG" id="COG2755">
    <property type="taxonomic scope" value="Bacteria"/>
</dbReference>
<reference evidence="3 4" key="1">
    <citation type="submission" date="2011-02" db="EMBL/GenBank/DDBJ databases">
        <authorList>
            <person name="Nelson K.E."/>
            <person name="Sutton G."/>
            <person name="Torralba M."/>
            <person name="Durkin S."/>
            <person name="Harkins D."/>
            <person name="Montgomery R."/>
            <person name="Ziemer C."/>
            <person name="Klaassens E."/>
            <person name="Ocuiv P."/>
            <person name="Morrison M."/>
        </authorList>
    </citation>
    <scope>NUCLEOTIDE SEQUENCE [LARGE SCALE GENOMIC DNA]</scope>
    <source>
        <strain evidence="3 4">8</strain>
    </source>
</reference>
<feature type="chain" id="PRO_5039087945" evidence="1">
    <location>
        <begin position="26"/>
        <end position="909"/>
    </location>
</feature>
<organism evidence="3 4">
    <name type="scientific">Ruminococcus albus 8</name>
    <dbReference type="NCBI Taxonomy" id="246199"/>
    <lineage>
        <taxon>Bacteria</taxon>
        <taxon>Bacillati</taxon>
        <taxon>Bacillota</taxon>
        <taxon>Clostridia</taxon>
        <taxon>Eubacteriales</taxon>
        <taxon>Oscillospiraceae</taxon>
        <taxon>Ruminococcus</taxon>
    </lineage>
</organism>
<accession>E9SDS0</accession>
<evidence type="ECO:0000313" key="4">
    <source>
        <dbReference type="Proteomes" id="UP000004259"/>
    </source>
</evidence>
<name>E9SDS0_RUMAL</name>
<evidence type="ECO:0000256" key="1">
    <source>
        <dbReference type="SAM" id="SignalP"/>
    </source>
</evidence>